<dbReference type="PANTHER" id="PTHR42878">
    <property type="entry name" value="TWO-COMPONENT HISTIDINE KINASE"/>
    <property type="match status" value="1"/>
</dbReference>
<accession>A0A143BKY5</accession>
<dbReference type="Gene3D" id="3.30.450.20">
    <property type="entry name" value="PAS domain"/>
    <property type="match status" value="1"/>
</dbReference>
<dbReference type="PANTHER" id="PTHR42878:SF7">
    <property type="entry name" value="SENSOR HISTIDINE KINASE GLRK"/>
    <property type="match status" value="1"/>
</dbReference>
<evidence type="ECO:0000256" key="1">
    <source>
        <dbReference type="ARBA" id="ARBA00000085"/>
    </source>
</evidence>
<evidence type="ECO:0000313" key="13">
    <source>
        <dbReference type="EMBL" id="AMW05668.1"/>
    </source>
</evidence>
<dbReference type="EMBL" id="CP011454">
    <property type="protein sequence ID" value="AMW05668.1"/>
    <property type="molecule type" value="Genomic_DNA"/>
</dbReference>
<comment type="caution">
    <text evidence="9">Lacks conserved residue(s) required for the propagation of feature annotation.</text>
</comment>
<dbReference type="CDD" id="cd00075">
    <property type="entry name" value="HATPase"/>
    <property type="match status" value="1"/>
</dbReference>
<evidence type="ECO:0000259" key="12">
    <source>
        <dbReference type="PROSITE" id="PS50110"/>
    </source>
</evidence>
<dbReference type="InterPro" id="IPR000014">
    <property type="entry name" value="PAS"/>
</dbReference>
<evidence type="ECO:0000256" key="9">
    <source>
        <dbReference type="PROSITE-ProRule" id="PRU00169"/>
    </source>
</evidence>
<dbReference type="InterPro" id="IPR036890">
    <property type="entry name" value="HATPase_C_sf"/>
</dbReference>
<evidence type="ECO:0000256" key="6">
    <source>
        <dbReference type="ARBA" id="ARBA00022777"/>
    </source>
</evidence>
<dbReference type="EC" id="2.7.13.3" evidence="3"/>
<keyword evidence="6" id="KW-0418">Kinase</keyword>
<dbReference type="PRINTS" id="PR00344">
    <property type="entry name" value="BCTRLSENSOR"/>
</dbReference>
<dbReference type="CDD" id="cd00130">
    <property type="entry name" value="PAS"/>
    <property type="match status" value="1"/>
</dbReference>
<evidence type="ECO:0000313" key="14">
    <source>
        <dbReference type="Proteomes" id="UP000076404"/>
    </source>
</evidence>
<evidence type="ECO:0000256" key="2">
    <source>
        <dbReference type="ARBA" id="ARBA00004370"/>
    </source>
</evidence>
<feature type="region of interest" description="Disordered" evidence="10">
    <location>
        <begin position="1"/>
        <end position="28"/>
    </location>
</feature>
<feature type="domain" description="Response regulatory" evidence="12">
    <location>
        <begin position="59"/>
        <end position="178"/>
    </location>
</feature>
<dbReference type="RefSeq" id="WP_026848619.1">
    <property type="nucleotide sequence ID" value="NZ_CP011454.1"/>
</dbReference>
<evidence type="ECO:0000256" key="3">
    <source>
        <dbReference type="ARBA" id="ARBA00012438"/>
    </source>
</evidence>
<dbReference type="eggNOG" id="COG4191">
    <property type="taxonomic scope" value="Bacteria"/>
</dbReference>
<dbReference type="SUPFAM" id="SSF52172">
    <property type="entry name" value="CheY-like"/>
    <property type="match status" value="1"/>
</dbReference>
<dbReference type="Gene3D" id="3.40.50.2300">
    <property type="match status" value="1"/>
</dbReference>
<name>A0A143BKY5_9BACT</name>
<keyword evidence="7" id="KW-0067">ATP-binding</keyword>
<evidence type="ECO:0000256" key="10">
    <source>
        <dbReference type="SAM" id="MobiDB-lite"/>
    </source>
</evidence>
<proteinExistence type="predicted"/>
<dbReference type="InterPro" id="IPR050351">
    <property type="entry name" value="BphY/WalK/GraS-like"/>
</dbReference>
<dbReference type="GO" id="GO:0007234">
    <property type="term" value="P:osmosensory signaling via phosphorelay pathway"/>
    <property type="evidence" value="ECO:0007669"/>
    <property type="project" value="TreeGrafter"/>
</dbReference>
<keyword evidence="8" id="KW-0902">Two-component regulatory system</keyword>
<dbReference type="Pfam" id="PF13188">
    <property type="entry name" value="PAS_8"/>
    <property type="match status" value="1"/>
</dbReference>
<dbReference type="InterPro" id="IPR001789">
    <property type="entry name" value="Sig_transdc_resp-reg_receiver"/>
</dbReference>
<dbReference type="InterPro" id="IPR005467">
    <property type="entry name" value="His_kinase_dom"/>
</dbReference>
<feature type="compositionally biased region" description="Basic and acidic residues" evidence="10">
    <location>
        <begin position="1"/>
        <end position="11"/>
    </location>
</feature>
<dbReference type="Proteomes" id="UP000076404">
    <property type="component" value="Chromosome"/>
</dbReference>
<dbReference type="STRING" id="1379270.GEMMAAP_14385"/>
<reference evidence="13 14" key="2">
    <citation type="journal article" date="2016" name="Environ. Microbiol. Rep.">
        <title>Metagenomic evidence for the presence of phototrophic Gemmatimonadetes bacteria in diverse environments.</title>
        <authorList>
            <person name="Zeng Y."/>
            <person name="Baumbach J."/>
            <person name="Barbosa E.G."/>
            <person name="Azevedo V."/>
            <person name="Zhang C."/>
            <person name="Koblizek M."/>
        </authorList>
    </citation>
    <scope>NUCLEOTIDE SEQUENCE [LARGE SCALE GENOMIC DNA]</scope>
    <source>
        <strain evidence="13 14">AP64</strain>
    </source>
</reference>
<dbReference type="SMART" id="SM00387">
    <property type="entry name" value="HATPase_c"/>
    <property type="match status" value="1"/>
</dbReference>
<protein>
    <recommendedName>
        <fullName evidence="3">histidine kinase</fullName>
        <ecNumber evidence="3">2.7.13.3</ecNumber>
    </recommendedName>
</protein>
<dbReference type="InterPro" id="IPR004358">
    <property type="entry name" value="Sig_transdc_His_kin-like_C"/>
</dbReference>
<dbReference type="Pfam" id="PF02518">
    <property type="entry name" value="HATPase_c"/>
    <property type="match status" value="1"/>
</dbReference>
<evidence type="ECO:0000256" key="4">
    <source>
        <dbReference type="ARBA" id="ARBA00022679"/>
    </source>
</evidence>
<dbReference type="Gene3D" id="3.30.565.10">
    <property type="entry name" value="Histidine kinase-like ATPase, C-terminal domain"/>
    <property type="match status" value="1"/>
</dbReference>
<keyword evidence="5" id="KW-0547">Nucleotide-binding</keyword>
<evidence type="ECO:0000256" key="8">
    <source>
        <dbReference type="ARBA" id="ARBA00023012"/>
    </source>
</evidence>
<dbReference type="InterPro" id="IPR011006">
    <property type="entry name" value="CheY-like_superfamily"/>
</dbReference>
<dbReference type="PROSITE" id="PS50109">
    <property type="entry name" value="HIS_KIN"/>
    <property type="match status" value="1"/>
</dbReference>
<dbReference type="GO" id="GO:0004673">
    <property type="term" value="F:protein histidine kinase activity"/>
    <property type="evidence" value="ECO:0007669"/>
    <property type="project" value="UniProtKB-EC"/>
</dbReference>
<reference evidence="13 14" key="1">
    <citation type="journal article" date="2014" name="Proc. Natl. Acad. Sci. U.S.A.">
        <title>Functional type 2 photosynthetic reaction centers found in the rare bacterial phylum Gemmatimonadetes.</title>
        <authorList>
            <person name="Zeng Y."/>
            <person name="Feng F."/>
            <person name="Medova H."/>
            <person name="Dean J."/>
            <person name="Koblizek M."/>
        </authorList>
    </citation>
    <scope>NUCLEOTIDE SEQUENCE [LARGE SCALE GENOMIC DNA]</scope>
    <source>
        <strain evidence="13 14">AP64</strain>
    </source>
</reference>
<evidence type="ECO:0000256" key="5">
    <source>
        <dbReference type="ARBA" id="ARBA00022741"/>
    </source>
</evidence>
<feature type="domain" description="Histidine kinase" evidence="11">
    <location>
        <begin position="343"/>
        <end position="543"/>
    </location>
</feature>
<evidence type="ECO:0000259" key="11">
    <source>
        <dbReference type="PROSITE" id="PS50109"/>
    </source>
</evidence>
<dbReference type="GO" id="GO:0016020">
    <property type="term" value="C:membrane"/>
    <property type="evidence" value="ECO:0007669"/>
    <property type="project" value="UniProtKB-SubCell"/>
</dbReference>
<keyword evidence="14" id="KW-1185">Reference proteome</keyword>
<sequence>MNPLKAADEGVLRSAVSPTDRTSPALPTPLDEFDWIRGGTYSPDTTAHRRVLDNTAGYAVVLVDADSARRTQRRQLLTEGGAARVITASDALDVADALRLMDPDAIIVSASDTVLGGKLIRAVRAQFDAHHAPVPVIAWQSRLVLQGTPSELNDAGADAVVDDTAGADQVLSSVRALRRLITSATRRTVSELAPSTTLLDTLPMAIALIDRDGRVREANQALQTLWQEMTGQRVSPVGSDLAQLMVPSDRTPQAESVTPLFSAPAGTVVELECTMGVTPVRGIPVKVRLVRLEDSAQGPVVAAQFSDRRDQRRAEQALNAGRWRALDRQQTLDLSSRLRGLLSAVSQSMSPLAGVRPGSDLVLSSTHAAMLRGTLAQSETLLDALQAIASEQEHPASLVDIRALVDTHLELFRQMLPEHVQLTWDGGARDVLVRGSESQLQQVLTALVMNAWDAQRSGGVIQVSVQHTDDTIIVAVEDNGPGVPEERHDWIFQPMATTRSAEGASGLGLVTARRAVEIHGGQLRIDKYRQLGARFEIVLPRYRTRAKVAKPEVPAVPPRRVVAGL</sequence>
<dbReference type="PROSITE" id="PS50110">
    <property type="entry name" value="RESPONSE_REGULATORY"/>
    <property type="match status" value="1"/>
</dbReference>
<comment type="subcellular location">
    <subcellularLocation>
        <location evidence="2">Membrane</location>
    </subcellularLocation>
</comment>
<comment type="catalytic activity">
    <reaction evidence="1">
        <text>ATP + protein L-histidine = ADP + protein N-phospho-L-histidine.</text>
        <dbReference type="EC" id="2.7.13.3"/>
    </reaction>
</comment>
<dbReference type="GO" id="GO:0005524">
    <property type="term" value="F:ATP binding"/>
    <property type="evidence" value="ECO:0007669"/>
    <property type="project" value="UniProtKB-KW"/>
</dbReference>
<dbReference type="SUPFAM" id="SSF55874">
    <property type="entry name" value="ATPase domain of HSP90 chaperone/DNA topoisomerase II/histidine kinase"/>
    <property type="match status" value="1"/>
</dbReference>
<dbReference type="InterPro" id="IPR003594">
    <property type="entry name" value="HATPase_dom"/>
</dbReference>
<dbReference type="AlphaFoldDB" id="A0A143BKY5"/>
<gene>
    <name evidence="13" type="ORF">GEMMAAP_14385</name>
</gene>
<dbReference type="GO" id="GO:0030295">
    <property type="term" value="F:protein kinase activator activity"/>
    <property type="evidence" value="ECO:0007669"/>
    <property type="project" value="TreeGrafter"/>
</dbReference>
<dbReference type="KEGG" id="gph:GEMMAAP_14385"/>
<evidence type="ECO:0000256" key="7">
    <source>
        <dbReference type="ARBA" id="ARBA00022840"/>
    </source>
</evidence>
<dbReference type="GO" id="GO:0000156">
    <property type="term" value="F:phosphorelay response regulator activity"/>
    <property type="evidence" value="ECO:0007669"/>
    <property type="project" value="TreeGrafter"/>
</dbReference>
<organism evidence="13 14">
    <name type="scientific">Gemmatimonas phototrophica</name>
    <dbReference type="NCBI Taxonomy" id="1379270"/>
    <lineage>
        <taxon>Bacteria</taxon>
        <taxon>Pseudomonadati</taxon>
        <taxon>Gemmatimonadota</taxon>
        <taxon>Gemmatimonadia</taxon>
        <taxon>Gemmatimonadales</taxon>
        <taxon>Gemmatimonadaceae</taxon>
        <taxon>Gemmatimonas</taxon>
    </lineage>
</organism>
<dbReference type="OrthoDB" id="9789238at2"/>
<keyword evidence="4" id="KW-0808">Transferase</keyword>